<evidence type="ECO:0000256" key="2">
    <source>
        <dbReference type="SAM" id="SignalP"/>
    </source>
</evidence>
<dbReference type="Gene3D" id="2.70.130.10">
    <property type="entry name" value="Mannose-6-phosphate receptor binding domain"/>
    <property type="match status" value="1"/>
</dbReference>
<keyword evidence="2" id="KW-0732">Signal</keyword>
<dbReference type="GO" id="GO:0000139">
    <property type="term" value="C:Golgi membrane"/>
    <property type="evidence" value="ECO:0007669"/>
    <property type="project" value="UniProtKB-SubCell"/>
</dbReference>
<name>A0A9X0DCH5_9CNID</name>
<keyword evidence="1" id="KW-0812">Transmembrane</keyword>
<dbReference type="GO" id="GO:0005802">
    <property type="term" value="C:trans-Golgi network"/>
    <property type="evidence" value="ECO:0007669"/>
    <property type="project" value="TreeGrafter"/>
</dbReference>
<evidence type="ECO:0000313" key="3">
    <source>
        <dbReference type="EMBL" id="KAJ7394905.1"/>
    </source>
</evidence>
<dbReference type="EMBL" id="MU825396">
    <property type="protein sequence ID" value="KAJ7394905.1"/>
    <property type="molecule type" value="Genomic_DNA"/>
</dbReference>
<dbReference type="InterPro" id="IPR009011">
    <property type="entry name" value="Man6P_isomerase_rcpt-bd_dom_sf"/>
</dbReference>
<evidence type="ECO:0000256" key="1">
    <source>
        <dbReference type="SAM" id="Phobius"/>
    </source>
</evidence>
<protein>
    <submittedName>
        <fullName evidence="3">Uncharacterized protein</fullName>
    </submittedName>
</protein>
<dbReference type="SUPFAM" id="SSF50911">
    <property type="entry name" value="Mannose 6-phosphate receptor domain"/>
    <property type="match status" value="1"/>
</dbReference>
<proteinExistence type="predicted"/>
<dbReference type="AlphaFoldDB" id="A0A9X0DCH5"/>
<feature type="chain" id="PRO_5040790052" evidence="2">
    <location>
        <begin position="21"/>
        <end position="251"/>
    </location>
</feature>
<accession>A0A9X0DCH5</accession>
<gene>
    <name evidence="3" type="ORF">OS493_000742</name>
</gene>
<evidence type="ECO:0000313" key="4">
    <source>
        <dbReference type="Proteomes" id="UP001163046"/>
    </source>
</evidence>
<feature type="transmembrane region" description="Helical" evidence="1">
    <location>
        <begin position="209"/>
        <end position="230"/>
    </location>
</feature>
<organism evidence="3 4">
    <name type="scientific">Desmophyllum pertusum</name>
    <dbReference type="NCBI Taxonomy" id="174260"/>
    <lineage>
        <taxon>Eukaryota</taxon>
        <taxon>Metazoa</taxon>
        <taxon>Cnidaria</taxon>
        <taxon>Anthozoa</taxon>
        <taxon>Hexacorallia</taxon>
        <taxon>Scleractinia</taxon>
        <taxon>Caryophylliina</taxon>
        <taxon>Caryophylliidae</taxon>
        <taxon>Desmophyllum</taxon>
    </lineage>
</organism>
<keyword evidence="1" id="KW-1133">Transmembrane helix</keyword>
<keyword evidence="4" id="KW-1185">Reference proteome</keyword>
<comment type="caution">
    <text evidence="3">The sequence shown here is derived from an EMBL/GenBank/DDBJ whole genome shotgun (WGS) entry which is preliminary data.</text>
</comment>
<dbReference type="Proteomes" id="UP001163046">
    <property type="component" value="Unassembled WGS sequence"/>
</dbReference>
<feature type="signal peptide" evidence="2">
    <location>
        <begin position="1"/>
        <end position="20"/>
    </location>
</feature>
<reference evidence="3" key="1">
    <citation type="submission" date="2023-01" db="EMBL/GenBank/DDBJ databases">
        <title>Genome assembly of the deep-sea coral Lophelia pertusa.</title>
        <authorList>
            <person name="Herrera S."/>
            <person name="Cordes E."/>
        </authorList>
    </citation>
    <scope>NUCLEOTIDE SEQUENCE</scope>
    <source>
        <strain evidence="3">USNM1676648</strain>
        <tissue evidence="3">Polyp</tissue>
    </source>
</reference>
<sequence length="251" mass="28165">MKQRYLLGLIFLWNIYAITGQNIKTINNCTCKTSDGGIYSLMPLRRTDGIPRFVISGKKYPGWSYTYNPCTPVDVGQNDPDADPNKICRNVAICKYAEIEKPREYFQVGLQRGMSCEMSQEGQIELVYKTNDPSIDNPHSRVVLRCDESASDPVFQTEDEDNYIFSIKHYCACRNRCPWHGTTSVSPPESTVKAAFQLKTTAKEQDGTIIVPAVAVIGAIVAVVIGVVLWRKFRARSNSLEGQRLIDGDQI</sequence>
<keyword evidence="1" id="KW-0472">Membrane</keyword>
<dbReference type="PANTHER" id="PTHR15071:SF0">
    <property type="entry name" value="MANNOSE 6-PHOSPHATE RECEPTOR-LIKE PROTEIN 1"/>
    <property type="match status" value="1"/>
</dbReference>
<dbReference type="OrthoDB" id="5971342at2759"/>
<dbReference type="PANTHER" id="PTHR15071">
    <property type="entry name" value="MANNOSE-6-PHOSPHATE RECEPTOR FAMILY MEMBER"/>
    <property type="match status" value="1"/>
</dbReference>